<dbReference type="InterPro" id="IPR019734">
    <property type="entry name" value="TPR_rpt"/>
</dbReference>
<dbReference type="SMART" id="SM00028">
    <property type="entry name" value="TPR"/>
    <property type="match status" value="4"/>
</dbReference>
<dbReference type="EMBL" id="FNCC01000008">
    <property type="protein sequence ID" value="SDG51565.1"/>
    <property type="molecule type" value="Genomic_DNA"/>
</dbReference>
<evidence type="ECO:0000313" key="1">
    <source>
        <dbReference type="EMBL" id="SDG51565.1"/>
    </source>
</evidence>
<organism evidence="1 2">
    <name type="scientific">Lentzea fradiae</name>
    <dbReference type="NCBI Taxonomy" id="200378"/>
    <lineage>
        <taxon>Bacteria</taxon>
        <taxon>Bacillati</taxon>
        <taxon>Actinomycetota</taxon>
        <taxon>Actinomycetes</taxon>
        <taxon>Pseudonocardiales</taxon>
        <taxon>Pseudonocardiaceae</taxon>
        <taxon>Lentzea</taxon>
    </lineage>
</organism>
<dbReference type="SUPFAM" id="SSF81901">
    <property type="entry name" value="HCP-like"/>
    <property type="match status" value="1"/>
</dbReference>
<sequence>MNVFVLSHRCGHCVHRQVALSDDEYEASWRGRVGKPCPVCGVRPEESDLQIILPKDDVQAWKDGLLPWGKANQPHANFAAFKTTSAPETVRGEMAKTLRDRMYGDASRKRKEEYTALSKAFASILGLQFGMEAEKAGDYERAVMWLKSGAENATDPDAAAGCYLYLGLTQQKLGNLAKARDAFRSVLGYSSAPATIRCAAGDQLGNVLKQLGDHAGARKAYQAVFDSRDPDFSAKAALNLGTLEDEAGNHERAKSLWEYAHKHAKRQDSVKGTAAYNLGWYWETHGDPDKARPFYKFAVASNCGEATTRAAGRLRGLPKRRRGLFGRRG</sequence>
<dbReference type="Pfam" id="PF13432">
    <property type="entry name" value="TPR_16"/>
    <property type="match status" value="1"/>
</dbReference>
<dbReference type="Proteomes" id="UP000199623">
    <property type="component" value="Unassembled WGS sequence"/>
</dbReference>
<dbReference type="Gene3D" id="1.25.40.10">
    <property type="entry name" value="Tetratricopeptide repeat domain"/>
    <property type="match status" value="1"/>
</dbReference>
<dbReference type="InterPro" id="IPR011990">
    <property type="entry name" value="TPR-like_helical_dom_sf"/>
</dbReference>
<gene>
    <name evidence="1" type="ORF">SAMN05216553_108441</name>
</gene>
<accession>A0A1G7UVD7</accession>
<dbReference type="Pfam" id="PF13174">
    <property type="entry name" value="TPR_6"/>
    <property type="match status" value="1"/>
</dbReference>
<dbReference type="OrthoDB" id="4532668at2"/>
<dbReference type="RefSeq" id="WP_090051607.1">
    <property type="nucleotide sequence ID" value="NZ_FNCC01000008.1"/>
</dbReference>
<dbReference type="AlphaFoldDB" id="A0A1G7UVD7"/>
<evidence type="ECO:0000313" key="2">
    <source>
        <dbReference type="Proteomes" id="UP000199623"/>
    </source>
</evidence>
<protein>
    <submittedName>
        <fullName evidence="1">Tetratricopeptide repeat-containing protein</fullName>
    </submittedName>
</protein>
<dbReference type="STRING" id="200378.SAMN05216553_108441"/>
<proteinExistence type="predicted"/>
<name>A0A1G7UVD7_9PSEU</name>
<keyword evidence="2" id="KW-1185">Reference proteome</keyword>
<reference evidence="2" key="1">
    <citation type="submission" date="2016-10" db="EMBL/GenBank/DDBJ databases">
        <authorList>
            <person name="Varghese N."/>
            <person name="Submissions S."/>
        </authorList>
    </citation>
    <scope>NUCLEOTIDE SEQUENCE [LARGE SCALE GENOMIC DNA]</scope>
    <source>
        <strain evidence="2">CGMCC 4.3506</strain>
    </source>
</reference>